<dbReference type="AlphaFoldDB" id="A0AAV2AWM3"/>
<organism evidence="1 2">
    <name type="scientific">Larinioides sclopetarius</name>
    <dbReference type="NCBI Taxonomy" id="280406"/>
    <lineage>
        <taxon>Eukaryota</taxon>
        <taxon>Metazoa</taxon>
        <taxon>Ecdysozoa</taxon>
        <taxon>Arthropoda</taxon>
        <taxon>Chelicerata</taxon>
        <taxon>Arachnida</taxon>
        <taxon>Araneae</taxon>
        <taxon>Araneomorphae</taxon>
        <taxon>Entelegynae</taxon>
        <taxon>Araneoidea</taxon>
        <taxon>Araneidae</taxon>
        <taxon>Larinioides</taxon>
    </lineage>
</organism>
<reference evidence="1 2" key="1">
    <citation type="submission" date="2024-04" db="EMBL/GenBank/DDBJ databases">
        <authorList>
            <person name="Rising A."/>
            <person name="Reimegard J."/>
            <person name="Sonavane S."/>
            <person name="Akerstrom W."/>
            <person name="Nylinder S."/>
            <person name="Hedman E."/>
            <person name="Kallberg Y."/>
        </authorList>
    </citation>
    <scope>NUCLEOTIDE SEQUENCE [LARGE SCALE GENOMIC DNA]</scope>
</reference>
<accession>A0AAV2AWM3</accession>
<evidence type="ECO:0000313" key="2">
    <source>
        <dbReference type="Proteomes" id="UP001497382"/>
    </source>
</evidence>
<dbReference type="EMBL" id="CAXIEN010000222">
    <property type="protein sequence ID" value="CAL1287850.1"/>
    <property type="molecule type" value="Genomic_DNA"/>
</dbReference>
<keyword evidence="2" id="KW-1185">Reference proteome</keyword>
<gene>
    <name evidence="1" type="ORF">LARSCL_LOCUS15050</name>
</gene>
<dbReference type="Proteomes" id="UP001497382">
    <property type="component" value="Unassembled WGS sequence"/>
</dbReference>
<evidence type="ECO:0000313" key="1">
    <source>
        <dbReference type="EMBL" id="CAL1287850.1"/>
    </source>
</evidence>
<dbReference type="PANTHER" id="PTHR31025:SF9">
    <property type="entry name" value="SI:DKEY-286J15.1"/>
    <property type="match status" value="1"/>
</dbReference>
<dbReference type="PANTHER" id="PTHR31025">
    <property type="entry name" value="SI:CH211-196P9.1-RELATED"/>
    <property type="match status" value="1"/>
</dbReference>
<comment type="caution">
    <text evidence="1">The sequence shown here is derived from an EMBL/GenBank/DDBJ whole genome shotgun (WGS) entry which is preliminary data.</text>
</comment>
<protein>
    <submittedName>
        <fullName evidence="1">Uncharacterized protein</fullName>
    </submittedName>
</protein>
<name>A0AAV2AWM3_9ARAC</name>
<proteinExistence type="predicted"/>
<sequence>MASKVLNVHVTYGSSTCIIISTRKEFLKKVSEKLSLDEGDIEIFDVKGKRFIGVEELKDLMKVEIKKKTSYALNGRSHSPSPAVSKEPDRKELVKKLLDNRVLTGKERAFLVDLLEDSYHPPLKRRREDDSIRPVMKNRKVQVDAVNLIANKTSYTQTDPVLRSEQIKLITTKIPRATAESLCNIINSLKNSSLEKPTLNTSIATNDIIVQSKRLATADKIDTAIANDLMAKSFDKRRNFILIERPMASFVKEKYPLLFSNAEVKNEIDRIFYDGKCTEFFQNIEKYAPHILSIARDDDPLLLTIQQKIEAFQTTPQKKYAQEVGALLMLSSLMQEGREYLKLDDTDCNPGDFPHIMCKARMNDIYFDQHIYRVFVERIMLCEASDFKEAILCLIGSYFIFNIKYPDTNFNTLVTFEKLFLEANDTDETELDLAVRQIIRSIQLKWRAKADC</sequence>